<name>A0A4P7NVM1_PYROR</name>
<evidence type="ECO:0000259" key="11">
    <source>
        <dbReference type="PROSITE" id="PS52004"/>
    </source>
</evidence>
<dbReference type="Pfam" id="PF18325">
    <property type="entry name" value="Fas_alpha_ACP"/>
    <property type="match status" value="1"/>
</dbReference>
<dbReference type="InterPro" id="IPR002347">
    <property type="entry name" value="SDR_fam"/>
</dbReference>
<dbReference type="InterPro" id="IPR026025">
    <property type="entry name" value="FAS_alpha_yeast"/>
</dbReference>
<dbReference type="Pfam" id="PF13561">
    <property type="entry name" value="adh_short_C2"/>
    <property type="match status" value="1"/>
</dbReference>
<keyword evidence="3 6" id="KW-0596">Phosphopantetheine</keyword>
<dbReference type="Proteomes" id="UP000294847">
    <property type="component" value="Chromosome 7"/>
</dbReference>
<dbReference type="InterPro" id="IPR020841">
    <property type="entry name" value="PKS_Beta-ketoAc_synthase_dom"/>
</dbReference>
<evidence type="ECO:0000256" key="4">
    <source>
        <dbReference type="ARBA" id="ARBA00022553"/>
    </source>
</evidence>
<dbReference type="PANTHER" id="PTHR10982">
    <property type="entry name" value="MALONYL COA-ACYL CARRIER PROTEIN TRANSACYLASE"/>
    <property type="match status" value="1"/>
</dbReference>
<dbReference type="Pfam" id="PF00109">
    <property type="entry name" value="ketoacyl-synt"/>
    <property type="match status" value="1"/>
</dbReference>
<dbReference type="Gene3D" id="3.30.70.2490">
    <property type="match status" value="1"/>
</dbReference>
<dbReference type="GO" id="GO:0044550">
    <property type="term" value="P:secondary metabolite biosynthetic process"/>
    <property type="evidence" value="ECO:0007669"/>
    <property type="project" value="UniProtKB-ARBA"/>
</dbReference>
<dbReference type="InterPro" id="IPR040899">
    <property type="entry name" value="Fas_alpha_ACP"/>
</dbReference>
<evidence type="ECO:0000256" key="5">
    <source>
        <dbReference type="ARBA" id="ARBA00022679"/>
    </source>
</evidence>
<evidence type="ECO:0000256" key="9">
    <source>
        <dbReference type="SAM" id="Coils"/>
    </source>
</evidence>
<dbReference type="GO" id="GO:0008897">
    <property type="term" value="F:holo-[acyl-carrier-protein] synthase activity"/>
    <property type="evidence" value="ECO:0007669"/>
    <property type="project" value="InterPro"/>
</dbReference>
<evidence type="ECO:0000256" key="6">
    <source>
        <dbReference type="PIRNR" id="PIRNR000454"/>
    </source>
</evidence>
<dbReference type="InterPro" id="IPR050830">
    <property type="entry name" value="Fungal_FAS"/>
</dbReference>
<dbReference type="Pfam" id="PF02801">
    <property type="entry name" value="Ketoacyl-synt_C"/>
    <property type="match status" value="1"/>
</dbReference>
<dbReference type="Gene3D" id="3.90.25.70">
    <property type="match status" value="1"/>
</dbReference>
<protein>
    <recommendedName>
        <fullName evidence="2">beta-ketoacyl-[acyl-carrier-protein] synthase I</fullName>
        <ecNumber evidence="2">2.3.1.41</ecNumber>
    </recommendedName>
</protein>
<dbReference type="Gene3D" id="3.40.50.720">
    <property type="entry name" value="NAD(P)-binding Rossmann-like Domain"/>
    <property type="match status" value="1"/>
</dbReference>
<dbReference type="PANTHER" id="PTHR10982:SF21">
    <property type="entry name" value="FATTY ACID SYNTHASE SUBUNIT BETA"/>
    <property type="match status" value="1"/>
</dbReference>
<feature type="compositionally biased region" description="Low complexity" evidence="10">
    <location>
        <begin position="892"/>
        <end position="906"/>
    </location>
</feature>
<dbReference type="EMBL" id="CP034210">
    <property type="protein sequence ID" value="QBZ66637.1"/>
    <property type="molecule type" value="Genomic_DNA"/>
</dbReference>
<dbReference type="PROSITE" id="PS52004">
    <property type="entry name" value="KS3_2"/>
    <property type="match status" value="1"/>
</dbReference>
<evidence type="ECO:0000313" key="13">
    <source>
        <dbReference type="Proteomes" id="UP000294847"/>
    </source>
</evidence>
<proteinExistence type="inferred from homology"/>
<keyword evidence="4" id="KW-0597">Phosphoprotein</keyword>
<dbReference type="CDD" id="cd00828">
    <property type="entry name" value="elong_cond_enzymes"/>
    <property type="match status" value="1"/>
</dbReference>
<keyword evidence="5 6" id="KW-0808">Transferase</keyword>
<evidence type="ECO:0000256" key="2">
    <source>
        <dbReference type="ARBA" id="ARBA00013191"/>
    </source>
</evidence>
<dbReference type="InterPro" id="IPR014031">
    <property type="entry name" value="Ketoacyl_synth_C"/>
</dbReference>
<dbReference type="GO" id="GO:0005835">
    <property type="term" value="C:fatty acid synthase complex"/>
    <property type="evidence" value="ECO:0007669"/>
    <property type="project" value="InterPro"/>
</dbReference>
<dbReference type="SMART" id="SM00825">
    <property type="entry name" value="PKS_KS"/>
    <property type="match status" value="1"/>
</dbReference>
<dbReference type="SUPFAM" id="SSF51735">
    <property type="entry name" value="NAD(P)-binding Rossmann-fold domains"/>
    <property type="match status" value="1"/>
</dbReference>
<accession>A0A4P7NVM1</accession>
<evidence type="ECO:0000256" key="1">
    <source>
        <dbReference type="ARBA" id="ARBA00007485"/>
    </source>
</evidence>
<dbReference type="Gene3D" id="3.40.47.10">
    <property type="match status" value="1"/>
</dbReference>
<dbReference type="GO" id="GO:0004315">
    <property type="term" value="F:3-oxoacyl-[acyl-carrier-protein] synthase activity"/>
    <property type="evidence" value="ECO:0007669"/>
    <property type="project" value="UniProtKB-EC"/>
</dbReference>
<keyword evidence="9" id="KW-0175">Coiled coil</keyword>
<evidence type="ECO:0000256" key="10">
    <source>
        <dbReference type="SAM" id="MobiDB-lite"/>
    </source>
</evidence>
<dbReference type="InterPro" id="IPR041550">
    <property type="entry name" value="FASI_helical"/>
</dbReference>
<dbReference type="EC" id="2.3.1.41" evidence="2"/>
<feature type="region of interest" description="Disordered" evidence="10">
    <location>
        <begin position="886"/>
        <end position="909"/>
    </location>
</feature>
<dbReference type="Pfam" id="PF18314">
    <property type="entry name" value="FAS_I_H"/>
    <property type="match status" value="1"/>
</dbReference>
<dbReference type="PIRSF" id="PIRSF000454">
    <property type="entry name" value="FAS_yeast_alpha"/>
    <property type="match status" value="1"/>
</dbReference>
<dbReference type="InterPro" id="IPR036291">
    <property type="entry name" value="NAD(P)-bd_dom_sf"/>
</dbReference>
<reference evidence="12 13" key="1">
    <citation type="journal article" date="2019" name="Mol. Biol. Evol.">
        <title>Blast fungal genomes show frequent chromosomal changes, gene gains and losses, and effector gene turnover.</title>
        <authorList>
            <person name="Gomez Luciano L.B."/>
            <person name="Jason Tsai I."/>
            <person name="Chuma I."/>
            <person name="Tosa Y."/>
            <person name="Chen Y.H."/>
            <person name="Li J.Y."/>
            <person name="Li M.Y."/>
            <person name="Jade Lu M.Y."/>
            <person name="Nakayashiki H."/>
            <person name="Li W.H."/>
        </authorList>
    </citation>
    <scope>NUCLEOTIDE SEQUENCE [LARGE SCALE GENOMIC DNA]</scope>
    <source>
        <strain evidence="12">MZ5-1-6</strain>
    </source>
</reference>
<evidence type="ECO:0000313" key="12">
    <source>
        <dbReference type="EMBL" id="QBZ66637.1"/>
    </source>
</evidence>
<sequence>MDSSQAKPSVDDELSHILLTELLAINTQDVLFGGDSPAERIIEIGPGQTLLNMAKKTLKAQFSAEDAALGRRRELLSSKKDSAAIYYRVDGGTLIPAKGLAAPAAAITTAESPIVETNREAPSLPTAPPAGAKLSIPDVPVLPEHVVNLIISNALKKPMAEIPSDKTIMQMSGGRSTIQNEIIGDLTKEFGGIPEQPESMQISDLASSLSCTGLGPCTLALVSKLVLMKLTAGSSVSSFRRRFESRWGFGPGLQDLAMLSAIARQPDSRLAGPKEVDDFVDEVATDVLRGIGIDPESLEPASSSSSSKAAAATEMVSSQALEALRSEFQRKDRAMARVLFERSGKDLSAAAAEVDELKAAVQDTQRRLDVWTAEHGTTYEQGIVPLLVGQTLKARQYDSWWNWAAQDLVELFHRLVYDVQEQPPAAWVQSRVHTLERRSTSRLVSMVKSIITRLESLSCDKSRRLLAERVLGQLLGAVEAGVASEVTVFRHAVVSTSPVLRYGADGRLLVEQKVRVKASTSLGSCCRSEASYDSSHSSRDEICSATSTTSSPSSPDGSYAATTRVTGTPFIKTLDERDGWLHDKSLSASYNSWFNHAATSGISFSDQTVLITGAGRNSIGAEMLSLLLCAGAQVVVTTSSYSPETLEFYQELYRLHGARGSRLVVLPFNAASQQDVEALVTYIYKTLGWDLDYVVPFAAISETGRGVDKIDSMSELAHRAMLTNVLRLLGAIKAAKEVRRIWTHPTYVLLPLSPNHGSFGQDGLYAESKMSLEALLNKWSSEGWQDFLSLCGAAIGWTRGTGLMASNDTLAAGVEADLGLRTFSTPEMAWHLVGLLHSPAIRVSCDSSPIMADLSGGMMPWMRLRSVLDQIKRKMHDRSEIERALSCEGTGEQQEQQQQQQQQQQQGYDSYKMAPRARLQVDQMELPEWSDIQPLAKDLCGMVDLDKVVVVVGFGEVGPCGSSRTRWELESTGSLSIEGCLELAWIMGLVEYHQGPLPGNSDSKSGNGGFYSGWIETETKIPITDQGVKDKYESYIRQHTGIRMTERKDHDLSTPGRQQELQEIILERDLEPLAVSAETAAEMKVQHGDKVMVTESPEGQVLATLKAGAAILVPKAIPCVNSISAQLPTGWDARRYGVPDDIVKQVDPLVLFALVAASEAFLSAGITDPFDMYKELGCSVADVGNCLGTSVGGLRSAFHLYKGRYLQRNSQADILAETFPNTAAAWLNMLLLGAAGPIRTPVGACATSLESLDAAYDLVAGGKAKFVIAGGADGIESDISLGFAHMSATVDATKEAARGRSPREASRPMASTRAGFVESEGCGVQILCTARTAIDLGLPIHGVIAMTHTASDGIGTSLPAPGKGILTSAAEYHQAGGSPRQLLNINYRRRQLEQVLAQISRTRDDELAWIKQNDQTDHEKEQRRADAMARAKVAETSARRFYCSPEFYAQDASISSLRGALAVWGLTIDDLDVASLHGTSTVLGDLNETAVLQKQLSHLGRSAGNPIACVCQKAVVGHGKACAAAFATNGSLQIMTSPDRIVPGNPNADNIDEKLQDRDLLYFPGSKHGIGKDLVKAFTVTSFGFGQKGAQIVGVNPNFLFAALEGREQFEQYIVRCRHRRARANRSFQEALYGGGEVRGIVKVKSSSVFAEMSKGQGLEEFLLERR</sequence>
<feature type="region of interest" description="Disordered" evidence="10">
    <location>
        <begin position="542"/>
        <end position="562"/>
    </location>
</feature>
<dbReference type="FunFam" id="3.90.25.70:FF:000001">
    <property type="entry name" value="Fatty acid synthase subunit alpha"/>
    <property type="match status" value="1"/>
</dbReference>
<feature type="coiled-coil region" evidence="9">
    <location>
        <begin position="347"/>
        <end position="374"/>
    </location>
</feature>
<organism evidence="12 13">
    <name type="scientific">Pyricularia oryzae</name>
    <name type="common">Rice blast fungus</name>
    <name type="synonym">Magnaporthe oryzae</name>
    <dbReference type="NCBI Taxonomy" id="318829"/>
    <lineage>
        <taxon>Eukaryota</taxon>
        <taxon>Fungi</taxon>
        <taxon>Dikarya</taxon>
        <taxon>Ascomycota</taxon>
        <taxon>Pezizomycotina</taxon>
        <taxon>Sordariomycetes</taxon>
        <taxon>Sordariomycetidae</taxon>
        <taxon>Magnaporthales</taxon>
        <taxon>Pyriculariaceae</taxon>
        <taxon>Pyricularia</taxon>
    </lineage>
</organism>
<evidence type="ECO:0000256" key="7">
    <source>
        <dbReference type="PIRSR" id="PIRSR000454-1"/>
    </source>
</evidence>
<gene>
    <name evidence="12" type="ORF">PoMZ_13620</name>
</gene>
<dbReference type="GO" id="GO:0042759">
    <property type="term" value="P:long-chain fatty acid biosynthetic process"/>
    <property type="evidence" value="ECO:0007669"/>
    <property type="project" value="UniProtKB-UniRule"/>
</dbReference>
<dbReference type="InterPro" id="IPR047224">
    <property type="entry name" value="FAS_alpha_su_C"/>
</dbReference>
<dbReference type="SUPFAM" id="SSF53901">
    <property type="entry name" value="Thiolase-like"/>
    <property type="match status" value="2"/>
</dbReference>
<evidence type="ECO:0000256" key="8">
    <source>
        <dbReference type="PIRSR" id="PIRSR000454-4"/>
    </source>
</evidence>
<feature type="modified residue" description="O-(pantetheine 4'-phosphoryl)serine" evidence="8">
    <location>
        <position position="176"/>
    </location>
</feature>
<dbReference type="GO" id="GO:0004312">
    <property type="term" value="F:fatty acid synthase activity"/>
    <property type="evidence" value="ECO:0007669"/>
    <property type="project" value="InterPro"/>
</dbReference>
<dbReference type="PROSITE" id="PS00606">
    <property type="entry name" value="KS3_1"/>
    <property type="match status" value="1"/>
</dbReference>
<dbReference type="InterPro" id="IPR014030">
    <property type="entry name" value="Ketoacyl_synth_N"/>
</dbReference>
<feature type="domain" description="Ketosynthase family 3 (KS3)" evidence="11">
    <location>
        <begin position="1059"/>
        <end position="1596"/>
    </location>
</feature>
<evidence type="ECO:0000256" key="3">
    <source>
        <dbReference type="ARBA" id="ARBA00022450"/>
    </source>
</evidence>
<dbReference type="InterPro" id="IPR018201">
    <property type="entry name" value="Ketoacyl_synth_AS"/>
</dbReference>
<dbReference type="CDD" id="cd08950">
    <property type="entry name" value="KR_fFAS_SDR_c_like"/>
    <property type="match status" value="1"/>
</dbReference>
<feature type="active site" description="For beta-ketoacyl synthase activity" evidence="7">
    <location>
        <position position="1245"/>
    </location>
</feature>
<dbReference type="InterPro" id="IPR016039">
    <property type="entry name" value="Thiolase-like"/>
</dbReference>
<dbReference type="GO" id="GO:0004316">
    <property type="term" value="F:3-oxoacyl-[acyl-carrier-protein] reductase (NADPH) activity"/>
    <property type="evidence" value="ECO:0007669"/>
    <property type="project" value="InterPro"/>
</dbReference>
<feature type="compositionally biased region" description="Low complexity" evidence="10">
    <location>
        <begin position="544"/>
        <end position="555"/>
    </location>
</feature>
<comment type="similarity">
    <text evidence="1 6">Belongs to the thiolase-like superfamily. Fungal fatty acid synthetase subunit alpha family.</text>
</comment>
<dbReference type="Gene3D" id="6.10.140.1410">
    <property type="match status" value="1"/>
</dbReference>